<keyword evidence="1" id="KW-0812">Transmembrane</keyword>
<keyword evidence="1" id="KW-0472">Membrane</keyword>
<dbReference type="AlphaFoldDB" id="A0A3V5LK64"/>
<reference evidence="2" key="1">
    <citation type="journal article" date="2018" name="Genome Biol.">
        <title>SKESA: strategic k-mer extension for scrupulous assemblies.</title>
        <authorList>
            <person name="Souvorov A."/>
            <person name="Agarwala R."/>
            <person name="Lipman D.J."/>
        </authorList>
    </citation>
    <scope>NUCLEOTIDE SEQUENCE</scope>
    <source>
        <strain evidence="2">12-6064</strain>
    </source>
</reference>
<reference evidence="2" key="2">
    <citation type="submission" date="2019-10" db="EMBL/GenBank/DDBJ databases">
        <authorList>
            <consortium name="NCBI Pathogen Detection Project"/>
        </authorList>
    </citation>
    <scope>NUCLEOTIDE SEQUENCE</scope>
    <source>
        <strain evidence="2">12-6064</strain>
    </source>
</reference>
<evidence type="ECO:0000256" key="1">
    <source>
        <dbReference type="SAM" id="Phobius"/>
    </source>
</evidence>
<feature type="transmembrane region" description="Helical" evidence="1">
    <location>
        <begin position="6"/>
        <end position="26"/>
    </location>
</feature>
<dbReference type="EMBL" id="DAAAKH010000082">
    <property type="protein sequence ID" value="HAA0862863.1"/>
    <property type="molecule type" value="Genomic_DNA"/>
</dbReference>
<organism evidence="2">
    <name type="scientific">Salmonella infantis</name>
    <dbReference type="NCBI Taxonomy" id="595"/>
    <lineage>
        <taxon>Bacteria</taxon>
        <taxon>Pseudomonadati</taxon>
        <taxon>Pseudomonadota</taxon>
        <taxon>Gammaproteobacteria</taxon>
        <taxon>Enterobacterales</taxon>
        <taxon>Enterobacteriaceae</taxon>
        <taxon>Salmonella</taxon>
    </lineage>
</organism>
<keyword evidence="1" id="KW-1133">Transmembrane helix</keyword>
<accession>A0A3V5LK64</accession>
<proteinExistence type="predicted"/>
<evidence type="ECO:0000313" key="2">
    <source>
        <dbReference type="EMBL" id="HAA0862863.1"/>
    </source>
</evidence>
<gene>
    <name evidence="2" type="ORF">GDL02_21950</name>
</gene>
<name>A0A3V5LK64_SALIN</name>
<comment type="caution">
    <text evidence="2">The sequence shown here is derived from an EMBL/GenBank/DDBJ whole genome shotgun (WGS) entry which is preliminary data.</text>
</comment>
<sequence length="142" mass="16722">MEMINDLLVLVKTSAFVMGLYFSCVYTERTRRDIIRAWFKRNIIVVEKLMTVSGSIEESTFKKDWFNPKDYLKFTMATITILFFISLTAKAVGIDEGIIIMMMIHLWILSMLIIRRYRKQKRINARTKSSREAFNGMSVFLN</sequence>
<feature type="transmembrane region" description="Helical" evidence="1">
    <location>
        <begin position="71"/>
        <end position="92"/>
    </location>
</feature>
<protein>
    <submittedName>
        <fullName evidence="2">Uncharacterized protein</fullName>
    </submittedName>
</protein>
<feature type="transmembrane region" description="Helical" evidence="1">
    <location>
        <begin position="98"/>
        <end position="114"/>
    </location>
</feature>